<dbReference type="Pfam" id="PF00884">
    <property type="entry name" value="Sulfatase"/>
    <property type="match status" value="1"/>
</dbReference>
<protein>
    <submittedName>
        <fullName evidence="8">LTA synthase family protein</fullName>
    </submittedName>
</protein>
<accession>A0ABR9AKC9</accession>
<sequence length="664" mass="76056">MGQKTVIQSNLFSNITSNLNKFWQISIVFLLLLILLSVVEVFWVGNIHGVAPLSNKSVLLINLLQSFQWGLYTVGIFFIIQMLMGVVLPKVSYFMYKLILSALILGQVCLMFYFSETLVPLGADFFTYSVADLIETVRAAGALNVFSMIGAIIALAIVFLILNAGTLFKYSFKTTIVFSVFTYIFLIVLLIIPVAMPAGYSNLETNLAENKSLYFYEESYDYFSKSQNIYFDFYLENSSNQNSLVQKEYLDPSYPFLHKNSYPDVLGPYFSEFDTIPNLVFIIVEGLGKAYSGPDAYLGSWTPFLDSLADHSLYWKNNLSTTGRTFGVLSGIFGGLPFGKNGFMEKTPIPYHATMLSMLKKDGYQVNYYIGADKEFDNVAAFMNYQGIDNLVDIDKFDPEFRKSPSVSGFTWGYADKENFRNGLKRLPVTDQAQVNIFQTMSSHSPFVIPEQEVYNQKFEKFLREKDYSHTTIKLENYKRELASILYVDDAIKEFLTTYLKKEKAANTIFIITGDHRLPEIPMSTKIDRFHVPLIIYSPKLKRSKYMDAVNTHFEIAPSLLAFLQHNYNLKMPESVAWRGTVLDTVAQFESKVTHALMRNKYQFGDYLDGYYFISDNDLYMISDNMNIDLIDRPDIFSRLHSSFEEYKAKDNFAMENNAILPQK</sequence>
<keyword evidence="5 6" id="KW-0472">Membrane</keyword>
<feature type="transmembrane region" description="Helical" evidence="6">
    <location>
        <begin position="27"/>
        <end position="49"/>
    </location>
</feature>
<keyword evidence="3 6" id="KW-0812">Transmembrane</keyword>
<dbReference type="PANTHER" id="PTHR47371:SF3">
    <property type="entry name" value="PHOSPHOGLYCEROL TRANSFERASE I"/>
    <property type="match status" value="1"/>
</dbReference>
<evidence type="ECO:0000256" key="5">
    <source>
        <dbReference type="ARBA" id="ARBA00023136"/>
    </source>
</evidence>
<dbReference type="PANTHER" id="PTHR47371">
    <property type="entry name" value="LIPOTEICHOIC ACID SYNTHASE"/>
    <property type="match status" value="1"/>
</dbReference>
<gene>
    <name evidence="8" type="ORF">IFO69_10965</name>
</gene>
<dbReference type="SUPFAM" id="SSF53649">
    <property type="entry name" value="Alkaline phosphatase-like"/>
    <property type="match status" value="1"/>
</dbReference>
<comment type="caution">
    <text evidence="8">The sequence shown here is derived from an EMBL/GenBank/DDBJ whole genome shotgun (WGS) entry which is preliminary data.</text>
</comment>
<keyword evidence="9" id="KW-1185">Reference proteome</keyword>
<dbReference type="EMBL" id="JACYTQ010000003">
    <property type="protein sequence ID" value="MBD8489266.1"/>
    <property type="molecule type" value="Genomic_DNA"/>
</dbReference>
<evidence type="ECO:0000313" key="9">
    <source>
        <dbReference type="Proteomes" id="UP000647133"/>
    </source>
</evidence>
<comment type="subcellular location">
    <subcellularLocation>
        <location evidence="1">Cell membrane</location>
        <topology evidence="1">Multi-pass membrane protein</topology>
    </subcellularLocation>
</comment>
<feature type="domain" description="Sulfatase N-terminal" evidence="7">
    <location>
        <begin position="277"/>
        <end position="564"/>
    </location>
</feature>
<keyword evidence="2" id="KW-1003">Cell membrane</keyword>
<feature type="transmembrane region" description="Helical" evidence="6">
    <location>
        <begin position="145"/>
        <end position="164"/>
    </location>
</feature>
<dbReference type="InterPro" id="IPR017850">
    <property type="entry name" value="Alkaline_phosphatase_core_sf"/>
</dbReference>
<feature type="transmembrane region" description="Helical" evidence="6">
    <location>
        <begin position="69"/>
        <end position="88"/>
    </location>
</feature>
<evidence type="ECO:0000256" key="4">
    <source>
        <dbReference type="ARBA" id="ARBA00022989"/>
    </source>
</evidence>
<evidence type="ECO:0000259" key="7">
    <source>
        <dbReference type="Pfam" id="PF00884"/>
    </source>
</evidence>
<evidence type="ECO:0000256" key="2">
    <source>
        <dbReference type="ARBA" id="ARBA00022475"/>
    </source>
</evidence>
<dbReference type="Gene3D" id="3.40.720.10">
    <property type="entry name" value="Alkaline Phosphatase, subunit A"/>
    <property type="match status" value="1"/>
</dbReference>
<feature type="transmembrane region" description="Helical" evidence="6">
    <location>
        <begin position="176"/>
        <end position="196"/>
    </location>
</feature>
<reference evidence="8 9" key="1">
    <citation type="submission" date="2020-09" db="EMBL/GenBank/DDBJ databases">
        <title>Echinicola sp. CAU 1574 isolated from sand of Sido Beach.</title>
        <authorList>
            <person name="Kim W."/>
        </authorList>
    </citation>
    <scope>NUCLEOTIDE SEQUENCE [LARGE SCALE GENOMIC DNA]</scope>
    <source>
        <strain evidence="8 9">CAU 1574</strain>
    </source>
</reference>
<evidence type="ECO:0000256" key="3">
    <source>
        <dbReference type="ARBA" id="ARBA00022692"/>
    </source>
</evidence>
<dbReference type="InterPro" id="IPR050448">
    <property type="entry name" value="OpgB/LTA_synthase_biosynth"/>
</dbReference>
<keyword evidence="4 6" id="KW-1133">Transmembrane helix</keyword>
<evidence type="ECO:0000256" key="1">
    <source>
        <dbReference type="ARBA" id="ARBA00004651"/>
    </source>
</evidence>
<feature type="transmembrane region" description="Helical" evidence="6">
    <location>
        <begin position="95"/>
        <end position="114"/>
    </location>
</feature>
<evidence type="ECO:0000313" key="8">
    <source>
        <dbReference type="EMBL" id="MBD8489266.1"/>
    </source>
</evidence>
<dbReference type="InterPro" id="IPR000917">
    <property type="entry name" value="Sulfatase_N"/>
</dbReference>
<dbReference type="Proteomes" id="UP000647133">
    <property type="component" value="Unassembled WGS sequence"/>
</dbReference>
<name>A0ABR9AKC9_9BACT</name>
<proteinExistence type="predicted"/>
<dbReference type="CDD" id="cd16015">
    <property type="entry name" value="LTA_synthase"/>
    <property type="match status" value="1"/>
</dbReference>
<organism evidence="8 9">
    <name type="scientific">Echinicola arenosa</name>
    <dbReference type="NCBI Taxonomy" id="2774144"/>
    <lineage>
        <taxon>Bacteria</taxon>
        <taxon>Pseudomonadati</taxon>
        <taxon>Bacteroidota</taxon>
        <taxon>Cytophagia</taxon>
        <taxon>Cytophagales</taxon>
        <taxon>Cyclobacteriaceae</taxon>
        <taxon>Echinicola</taxon>
    </lineage>
</organism>
<evidence type="ECO:0000256" key="6">
    <source>
        <dbReference type="SAM" id="Phobius"/>
    </source>
</evidence>